<accession>A0A6I3KIV0</accession>
<gene>
    <name evidence="1" type="ORF">GIW81_04780</name>
</gene>
<dbReference type="Pfam" id="PF02620">
    <property type="entry name" value="YceD"/>
    <property type="match status" value="1"/>
</dbReference>
<comment type="caution">
    <text evidence="1">The sequence shown here is derived from an EMBL/GenBank/DDBJ whole genome shotgun (WGS) entry which is preliminary data.</text>
</comment>
<proteinExistence type="predicted"/>
<sequence length="173" mass="18437">MNAPLEWSYRVREIPEAGLPETRSATAAERASVAAALEAVSCEELTARFDIRATGKGHYRLAGKVAAKLTQTCVVTLEPIPQTAEGTFDVEFWPAGSVPEQGEDEVEALSAAEIEPIEHGLIDAGRIVFETLSANVDPYPRKAGAEFQAEAIDDPEASAGGPFAALQKLKDRG</sequence>
<dbReference type="EMBL" id="WMBQ01000001">
    <property type="protein sequence ID" value="MTD93647.1"/>
    <property type="molecule type" value="Genomic_DNA"/>
</dbReference>
<protein>
    <submittedName>
        <fullName evidence="1">DUF177 domain-containing protein</fullName>
    </submittedName>
</protein>
<dbReference type="Proteomes" id="UP000440694">
    <property type="component" value="Unassembled WGS sequence"/>
</dbReference>
<evidence type="ECO:0000313" key="2">
    <source>
        <dbReference type="Proteomes" id="UP000440694"/>
    </source>
</evidence>
<organism evidence="1 2">
    <name type="scientific">Hyphomicrobium album</name>
    <dbReference type="NCBI Taxonomy" id="2665159"/>
    <lineage>
        <taxon>Bacteria</taxon>
        <taxon>Pseudomonadati</taxon>
        <taxon>Pseudomonadota</taxon>
        <taxon>Alphaproteobacteria</taxon>
        <taxon>Hyphomicrobiales</taxon>
        <taxon>Hyphomicrobiaceae</taxon>
        <taxon>Hyphomicrobium</taxon>
    </lineage>
</organism>
<reference evidence="1 2" key="1">
    <citation type="submission" date="2019-11" db="EMBL/GenBank/DDBJ databases">
        <title>Identification of a novel strain.</title>
        <authorList>
            <person name="Xu Q."/>
            <person name="Wang G."/>
        </authorList>
    </citation>
    <scope>NUCLEOTIDE SEQUENCE [LARGE SCALE GENOMIC DNA]</scope>
    <source>
        <strain evidence="2">xq</strain>
    </source>
</reference>
<name>A0A6I3KIV0_9HYPH</name>
<dbReference type="InterPro" id="IPR003772">
    <property type="entry name" value="YceD"/>
</dbReference>
<dbReference type="RefSeq" id="WP_154738168.1">
    <property type="nucleotide sequence ID" value="NZ_WMBQ01000001.1"/>
</dbReference>
<keyword evidence="2" id="KW-1185">Reference proteome</keyword>
<evidence type="ECO:0000313" key="1">
    <source>
        <dbReference type="EMBL" id="MTD93647.1"/>
    </source>
</evidence>
<dbReference type="AlphaFoldDB" id="A0A6I3KIV0"/>